<proteinExistence type="inferred from homology"/>
<dbReference type="InterPro" id="IPR001308">
    <property type="entry name" value="ETF_a/FixB"/>
</dbReference>
<dbReference type="PANTHER" id="PTHR43153">
    <property type="entry name" value="ELECTRON TRANSFER FLAVOPROTEIN ALPHA"/>
    <property type="match status" value="1"/>
</dbReference>
<organism evidence="4 5">
    <name type="scientific">Irregularibacter muris</name>
    <dbReference type="NCBI Taxonomy" id="1796619"/>
    <lineage>
        <taxon>Bacteria</taxon>
        <taxon>Bacillati</taxon>
        <taxon>Bacillota</taxon>
        <taxon>Clostridia</taxon>
        <taxon>Eubacteriales</taxon>
        <taxon>Eubacteriaceae</taxon>
        <taxon>Irregularibacter</taxon>
    </lineage>
</organism>
<feature type="domain" description="Electron transfer flavoprotein alpha/beta-subunit N-terminal" evidence="3">
    <location>
        <begin position="75"/>
        <end position="261"/>
    </location>
</feature>
<evidence type="ECO:0000313" key="5">
    <source>
        <dbReference type="Proteomes" id="UP001205748"/>
    </source>
</evidence>
<sequence>MAKIEIIQSEKINDPQGQEIIGICPFGAIEFNDGKLDINSACKMCKICTKQKPQYFKFVEDKKKKEIDKSLWNGVVVYVEHTYGDIHPVTFELLGKARELAHKIGHEVFALFAGYDIQEKAQELLHYGADKVFVYDKKELKDFRIEPYAKVFEDFIHKQKPSVVLVGGTTIGRSLAPRVAARFKTGLTADCTCLEIDANTDLSQIRPAFGGNIMAHIKTPNSRPQFATVRYKIFTSLERMCQPKGQIISCDIDKSSLTSKIKVLDIREKEKAKYIEDAEVLVVAGRAIQKEEDLAMIENLANQLGGMVASTRPLIEAGWTDPKVQIGLSGRTVKPKLIITCGVSGSVQFRAGMENSDTIIAINSDPKASIFDIANYSIIGDIYEVIPKLIAKLQLEKADEAAATQA</sequence>
<comment type="similarity">
    <text evidence="1">Belongs to the ETF alpha-subunit/FixB family.</text>
</comment>
<dbReference type="SUPFAM" id="SSF52402">
    <property type="entry name" value="Adenine nucleotide alpha hydrolases-like"/>
    <property type="match status" value="1"/>
</dbReference>
<dbReference type="InterPro" id="IPR014731">
    <property type="entry name" value="ETF_asu_C"/>
</dbReference>
<dbReference type="Gene3D" id="3.30.70.20">
    <property type="match status" value="1"/>
</dbReference>
<dbReference type="AlphaFoldDB" id="A0AAE3HGS5"/>
<dbReference type="InterPro" id="IPR033947">
    <property type="entry name" value="ETF_alpha_N"/>
</dbReference>
<dbReference type="CDD" id="cd01715">
    <property type="entry name" value="ETF_alpha"/>
    <property type="match status" value="1"/>
</dbReference>
<dbReference type="Proteomes" id="UP001205748">
    <property type="component" value="Unassembled WGS sequence"/>
</dbReference>
<dbReference type="InterPro" id="IPR014730">
    <property type="entry name" value="ETF_a/b_N"/>
</dbReference>
<dbReference type="SMART" id="SM00893">
    <property type="entry name" value="ETF"/>
    <property type="match status" value="1"/>
</dbReference>
<protein>
    <submittedName>
        <fullName evidence="4">Electron transfer flavoprotein subunit alpha/FixB family protein</fullName>
    </submittedName>
</protein>
<keyword evidence="5" id="KW-1185">Reference proteome</keyword>
<evidence type="ECO:0000256" key="1">
    <source>
        <dbReference type="ARBA" id="ARBA00005817"/>
    </source>
</evidence>
<keyword evidence="2" id="KW-0285">Flavoprotein</keyword>
<comment type="caution">
    <text evidence="4">The sequence shown here is derived from an EMBL/GenBank/DDBJ whole genome shotgun (WGS) entry which is preliminary data.</text>
</comment>
<evidence type="ECO:0000256" key="2">
    <source>
        <dbReference type="ARBA" id="ARBA00022630"/>
    </source>
</evidence>
<evidence type="ECO:0000313" key="4">
    <source>
        <dbReference type="EMBL" id="MCR1898313.1"/>
    </source>
</evidence>
<dbReference type="SUPFAM" id="SSF54862">
    <property type="entry name" value="4Fe-4S ferredoxins"/>
    <property type="match status" value="1"/>
</dbReference>
<dbReference type="PANTHER" id="PTHR43153:SF1">
    <property type="entry name" value="ELECTRON TRANSFER FLAVOPROTEIN SUBUNIT ALPHA, MITOCHONDRIAL"/>
    <property type="match status" value="1"/>
</dbReference>
<dbReference type="RefSeq" id="WP_257529785.1">
    <property type="nucleotide sequence ID" value="NZ_JANKAS010000003.1"/>
</dbReference>
<gene>
    <name evidence="4" type="ORF">NSA47_04830</name>
</gene>
<dbReference type="Gene3D" id="3.40.50.1220">
    <property type="entry name" value="TPP-binding domain"/>
    <property type="match status" value="1"/>
</dbReference>
<dbReference type="InterPro" id="IPR029035">
    <property type="entry name" value="DHS-like_NAD/FAD-binding_dom"/>
</dbReference>
<dbReference type="Gene3D" id="3.40.50.620">
    <property type="entry name" value="HUPs"/>
    <property type="match status" value="1"/>
</dbReference>
<dbReference type="SUPFAM" id="SSF52467">
    <property type="entry name" value="DHS-like NAD/FAD-binding domain"/>
    <property type="match status" value="1"/>
</dbReference>
<name>A0AAE3HGS5_9FIRM</name>
<dbReference type="GO" id="GO:0050660">
    <property type="term" value="F:flavin adenine dinucleotide binding"/>
    <property type="evidence" value="ECO:0007669"/>
    <property type="project" value="InterPro"/>
</dbReference>
<dbReference type="Pfam" id="PF01012">
    <property type="entry name" value="ETF"/>
    <property type="match status" value="1"/>
</dbReference>
<evidence type="ECO:0000259" key="3">
    <source>
        <dbReference type="SMART" id="SM00893"/>
    </source>
</evidence>
<dbReference type="EMBL" id="JANKAS010000003">
    <property type="protein sequence ID" value="MCR1898313.1"/>
    <property type="molecule type" value="Genomic_DNA"/>
</dbReference>
<dbReference type="InterPro" id="IPR014729">
    <property type="entry name" value="Rossmann-like_a/b/a_fold"/>
</dbReference>
<dbReference type="Pfam" id="PF00766">
    <property type="entry name" value="ETF_alpha"/>
    <property type="match status" value="1"/>
</dbReference>
<dbReference type="GO" id="GO:0033539">
    <property type="term" value="P:fatty acid beta-oxidation using acyl-CoA dehydrogenase"/>
    <property type="evidence" value="ECO:0007669"/>
    <property type="project" value="TreeGrafter"/>
</dbReference>
<reference evidence="4" key="1">
    <citation type="submission" date="2022-07" db="EMBL/GenBank/DDBJ databases">
        <title>Enhanced cultured diversity of the mouse gut microbiota enables custom-made synthetic communities.</title>
        <authorList>
            <person name="Afrizal A."/>
        </authorList>
    </citation>
    <scope>NUCLEOTIDE SEQUENCE</scope>
    <source>
        <strain evidence="4">DSM 28593</strain>
    </source>
</reference>
<accession>A0AAE3HGS5</accession>
<dbReference type="GO" id="GO:0009055">
    <property type="term" value="F:electron transfer activity"/>
    <property type="evidence" value="ECO:0007669"/>
    <property type="project" value="InterPro"/>
</dbReference>